<dbReference type="InterPro" id="IPR011251">
    <property type="entry name" value="Luciferase-like_dom"/>
</dbReference>
<dbReference type="AlphaFoldDB" id="A0A317EGB7"/>
<proteinExistence type="inferred from homology"/>
<evidence type="ECO:0000313" key="8">
    <source>
        <dbReference type="EMBL" id="PWR25354.1"/>
    </source>
</evidence>
<feature type="binding site" evidence="6">
    <location>
        <position position="54"/>
    </location>
    <ligand>
        <name>FMN</name>
        <dbReference type="ChEBI" id="CHEBI:58210"/>
    </ligand>
</feature>
<dbReference type="Pfam" id="PF00296">
    <property type="entry name" value="Bac_luciferase"/>
    <property type="match status" value="1"/>
</dbReference>
<dbReference type="SUPFAM" id="SSF51679">
    <property type="entry name" value="Bacterial luciferase-like"/>
    <property type="match status" value="1"/>
</dbReference>
<evidence type="ECO:0000256" key="1">
    <source>
        <dbReference type="ARBA" id="ARBA00022630"/>
    </source>
</evidence>
<comment type="similarity">
    <text evidence="5">Belongs to the NtaA/SnaA/DszA monooxygenase family.</text>
</comment>
<feature type="binding site" evidence="6">
    <location>
        <position position="225"/>
    </location>
    <ligand>
        <name>FMN</name>
        <dbReference type="ChEBI" id="CHEBI:58210"/>
    </ligand>
</feature>
<evidence type="ECO:0000313" key="9">
    <source>
        <dbReference type="Proteomes" id="UP000245461"/>
    </source>
</evidence>
<reference evidence="8 9" key="1">
    <citation type="submission" date="2018-05" db="EMBL/GenBank/DDBJ databases">
        <title>Zavarzinia sp. HR-AS.</title>
        <authorList>
            <person name="Lee Y."/>
            <person name="Jeon C.O."/>
        </authorList>
    </citation>
    <scope>NUCLEOTIDE SEQUENCE [LARGE SCALE GENOMIC DNA]</scope>
    <source>
        <strain evidence="8 9">HR-AS</strain>
    </source>
</reference>
<accession>A0A317EGB7</accession>
<dbReference type="OrthoDB" id="6752030at2"/>
<evidence type="ECO:0000256" key="6">
    <source>
        <dbReference type="PIRSR" id="PIRSR000337-1"/>
    </source>
</evidence>
<keyword evidence="3" id="KW-0560">Oxidoreductase</keyword>
<dbReference type="NCBIfam" id="TIGR03860">
    <property type="entry name" value="FMN_nitrolo"/>
    <property type="match status" value="1"/>
</dbReference>
<keyword evidence="4 8" id="KW-0503">Monooxygenase</keyword>
<feature type="binding site" evidence="6">
    <location>
        <position position="154"/>
    </location>
    <ligand>
        <name>FMN</name>
        <dbReference type="ChEBI" id="CHEBI:58210"/>
    </ligand>
</feature>
<dbReference type="PANTHER" id="PTHR30011">
    <property type="entry name" value="ALKANESULFONATE MONOOXYGENASE-RELATED"/>
    <property type="match status" value="1"/>
</dbReference>
<dbReference type="PIRSF" id="PIRSF000337">
    <property type="entry name" value="NTA_MOA"/>
    <property type="match status" value="1"/>
</dbReference>
<sequence length="436" mass="48759">MMTKRFHLGWFLGFSPDEWNEPFANGGSPWNGDFYVEMAKSLERACFDFMMVEDTLMVSEAFGHSMEVYLKHALMAPKHDPAPLAALMTAATRHMGVVTTMSTMAYPPFMLARLCSTLDHISNGRFGWNIVTTGENASAQNFGMEALPSREVRYDMADEYVDLVCKLFETWEPDAVVKNRETGYYADHTKVHTIDFEGKYYKCRGPLNTVRSPQGRPAFVQAGGSPRGKDFAAKHADAIVAVGNGIEGMKRYRDDIRARAEKFGRNPDDIKVFFCITPTLGETEAEARERHARMINSDRFIEQSLAFIAGVTDIDFSKFSLDDPLPHLTTNGEQGSLDKFAQWGSGKTLRQLVIEASGGLVSSIELIGTPDQVATRMGEVMEEVGGDGFLITSPSLRMNRRYIVEVTDGLVPALQRKGLVRTEYTTQTLRETMKEF</sequence>
<dbReference type="InterPro" id="IPR036661">
    <property type="entry name" value="Luciferase-like_sf"/>
</dbReference>
<dbReference type="GO" id="GO:0016705">
    <property type="term" value="F:oxidoreductase activity, acting on paired donors, with incorporation or reduction of molecular oxygen"/>
    <property type="evidence" value="ECO:0007669"/>
    <property type="project" value="InterPro"/>
</dbReference>
<organism evidence="8 9">
    <name type="scientific">Zavarzinia aquatilis</name>
    <dbReference type="NCBI Taxonomy" id="2211142"/>
    <lineage>
        <taxon>Bacteria</taxon>
        <taxon>Pseudomonadati</taxon>
        <taxon>Pseudomonadota</taxon>
        <taxon>Alphaproteobacteria</taxon>
        <taxon>Rhodospirillales</taxon>
        <taxon>Zavarziniaceae</taxon>
        <taxon>Zavarzinia</taxon>
    </lineage>
</organism>
<gene>
    <name evidence="8" type="ORF">DKG74_06220</name>
</gene>
<dbReference type="Proteomes" id="UP000245461">
    <property type="component" value="Unassembled WGS sequence"/>
</dbReference>
<dbReference type="InterPro" id="IPR016215">
    <property type="entry name" value="NTA_MOA"/>
</dbReference>
<dbReference type="InterPro" id="IPR051260">
    <property type="entry name" value="Diverse_substr_monoxygenases"/>
</dbReference>
<evidence type="ECO:0000256" key="4">
    <source>
        <dbReference type="ARBA" id="ARBA00023033"/>
    </source>
</evidence>
<feature type="domain" description="Luciferase-like" evidence="7">
    <location>
        <begin position="34"/>
        <end position="387"/>
    </location>
</feature>
<evidence type="ECO:0000256" key="3">
    <source>
        <dbReference type="ARBA" id="ARBA00023002"/>
    </source>
</evidence>
<feature type="binding site" evidence="6">
    <location>
        <position position="100"/>
    </location>
    <ligand>
        <name>FMN</name>
        <dbReference type="ChEBI" id="CHEBI:58210"/>
    </ligand>
</feature>
<dbReference type="Gene3D" id="3.20.20.30">
    <property type="entry name" value="Luciferase-like domain"/>
    <property type="match status" value="1"/>
</dbReference>
<evidence type="ECO:0000256" key="5">
    <source>
        <dbReference type="ARBA" id="ARBA00033748"/>
    </source>
</evidence>
<keyword evidence="1 6" id="KW-0285">Flavoprotein</keyword>
<dbReference type="GO" id="GO:0004497">
    <property type="term" value="F:monooxygenase activity"/>
    <property type="evidence" value="ECO:0007669"/>
    <property type="project" value="UniProtKB-KW"/>
</dbReference>
<name>A0A317EGB7_9PROT</name>
<keyword evidence="2 6" id="KW-0288">FMN</keyword>
<evidence type="ECO:0000256" key="2">
    <source>
        <dbReference type="ARBA" id="ARBA00022643"/>
    </source>
</evidence>
<comment type="caution">
    <text evidence="8">The sequence shown here is derived from an EMBL/GenBank/DDBJ whole genome shotgun (WGS) entry which is preliminary data.</text>
</comment>
<keyword evidence="9" id="KW-1185">Reference proteome</keyword>
<dbReference type="PANTHER" id="PTHR30011:SF16">
    <property type="entry name" value="C2H2 FINGER DOMAIN TRANSCRIPTION FACTOR (EUROFUNG)-RELATED"/>
    <property type="match status" value="1"/>
</dbReference>
<evidence type="ECO:0000259" key="7">
    <source>
        <dbReference type="Pfam" id="PF00296"/>
    </source>
</evidence>
<protein>
    <submittedName>
        <fullName evidence="8">FMNH2-dependent monooxygenase</fullName>
    </submittedName>
</protein>
<dbReference type="EMBL" id="QGLE01000002">
    <property type="protein sequence ID" value="PWR25354.1"/>
    <property type="molecule type" value="Genomic_DNA"/>
</dbReference>